<name>A0A8J7LT75_9FLAO</name>
<dbReference type="Gene3D" id="3.40.50.1820">
    <property type="entry name" value="alpha/beta hydrolase"/>
    <property type="match status" value="1"/>
</dbReference>
<dbReference type="PIRSF" id="PIRSF037442">
    <property type="entry name" value="UCP037442_abhydr"/>
    <property type="match status" value="1"/>
</dbReference>
<dbReference type="Pfam" id="PF12146">
    <property type="entry name" value="Hydrolase_4"/>
    <property type="match status" value="1"/>
</dbReference>
<feature type="domain" description="Serine aminopeptidase S33" evidence="2">
    <location>
        <begin position="27"/>
        <end position="117"/>
    </location>
</feature>
<dbReference type="RefSeq" id="WP_199114755.1">
    <property type="nucleotide sequence ID" value="NZ_JAELVQ010000007.1"/>
</dbReference>
<reference evidence="3" key="1">
    <citation type="submission" date="2020-12" db="EMBL/GenBank/DDBJ databases">
        <title>Snuella sp. nov., isolated from sediment in Incheon.</title>
        <authorList>
            <person name="Kim W."/>
        </authorList>
    </citation>
    <scope>NUCLEOTIDE SEQUENCE</scope>
    <source>
        <strain evidence="3">CAU 1569</strain>
    </source>
</reference>
<evidence type="ECO:0000313" key="3">
    <source>
        <dbReference type="EMBL" id="MBJ6368001.1"/>
    </source>
</evidence>
<keyword evidence="1" id="KW-0472">Membrane</keyword>
<sequence>METIDIVCKDSFVIKGNLFLANAKCKKDKVVIINSATGISRNLYKNYATYLAENGFDSLTYDYRGIAESRPKKLRGFKATFTTWGQNDFTSVLKYVKEKFPQHKILVLGHSIGGTIIGMSENCNSISGILNIGAQTSYYKDWSKQKYKLYFLWHIVFPLVTNLYGYFPGKKLKLLEDIPKGVIKQWDSRKKNPDMVNQLEKQGHKLFYNQYKGKLLTLAIEDDVIGTKKALKRVYTLFTSANKEIENIKPNDVGVSAIGHFGFFSRKYETTLWRKSIEWYKKI</sequence>
<organism evidence="3 4">
    <name type="scientific">Snuella sedimenti</name>
    <dbReference type="NCBI Taxonomy" id="2798802"/>
    <lineage>
        <taxon>Bacteria</taxon>
        <taxon>Pseudomonadati</taxon>
        <taxon>Bacteroidota</taxon>
        <taxon>Flavobacteriia</taxon>
        <taxon>Flavobacteriales</taxon>
        <taxon>Flavobacteriaceae</taxon>
        <taxon>Snuella</taxon>
    </lineage>
</organism>
<dbReference type="Proteomes" id="UP000610931">
    <property type="component" value="Unassembled WGS sequence"/>
</dbReference>
<evidence type="ECO:0000259" key="2">
    <source>
        <dbReference type="Pfam" id="PF12146"/>
    </source>
</evidence>
<proteinExistence type="predicted"/>
<keyword evidence="1" id="KW-0812">Transmembrane</keyword>
<protein>
    <submittedName>
        <fullName evidence="3">Alpha/beta fold hydrolase</fullName>
    </submittedName>
</protein>
<keyword evidence="3" id="KW-0378">Hydrolase</keyword>
<keyword evidence="4" id="KW-1185">Reference proteome</keyword>
<dbReference type="InterPro" id="IPR017208">
    <property type="entry name" value="UCP037442_abhydr"/>
</dbReference>
<gene>
    <name evidence="3" type="ORF">JF259_07860</name>
</gene>
<accession>A0A8J7LT75</accession>
<dbReference type="InterPro" id="IPR029058">
    <property type="entry name" value="AB_hydrolase_fold"/>
</dbReference>
<dbReference type="InterPro" id="IPR022742">
    <property type="entry name" value="Hydrolase_4"/>
</dbReference>
<evidence type="ECO:0000256" key="1">
    <source>
        <dbReference type="SAM" id="Phobius"/>
    </source>
</evidence>
<dbReference type="AlphaFoldDB" id="A0A8J7LT75"/>
<comment type="caution">
    <text evidence="3">The sequence shown here is derived from an EMBL/GenBank/DDBJ whole genome shotgun (WGS) entry which is preliminary data.</text>
</comment>
<dbReference type="GO" id="GO:0016787">
    <property type="term" value="F:hydrolase activity"/>
    <property type="evidence" value="ECO:0007669"/>
    <property type="project" value="UniProtKB-KW"/>
</dbReference>
<keyword evidence="1" id="KW-1133">Transmembrane helix</keyword>
<dbReference type="EMBL" id="JAELVQ010000007">
    <property type="protein sequence ID" value="MBJ6368001.1"/>
    <property type="molecule type" value="Genomic_DNA"/>
</dbReference>
<feature type="transmembrane region" description="Helical" evidence="1">
    <location>
        <begin position="149"/>
        <end position="167"/>
    </location>
</feature>
<dbReference type="SUPFAM" id="SSF53474">
    <property type="entry name" value="alpha/beta-Hydrolases"/>
    <property type="match status" value="1"/>
</dbReference>
<evidence type="ECO:0000313" key="4">
    <source>
        <dbReference type="Proteomes" id="UP000610931"/>
    </source>
</evidence>